<dbReference type="GO" id="GO:0005524">
    <property type="term" value="F:ATP binding"/>
    <property type="evidence" value="ECO:0007669"/>
    <property type="project" value="UniProtKB-UniRule"/>
</dbReference>
<feature type="domain" description="YrdC-like" evidence="16">
    <location>
        <begin position="48"/>
        <end position="236"/>
    </location>
</feature>
<feature type="compositionally biased region" description="Basic residues" evidence="15">
    <location>
        <begin position="1"/>
        <end position="16"/>
    </location>
</feature>
<dbReference type="EC" id="2.7.7.87" evidence="3 13"/>
<evidence type="ECO:0000256" key="3">
    <source>
        <dbReference type="ARBA" id="ARBA00012584"/>
    </source>
</evidence>
<reference evidence="18" key="1">
    <citation type="submission" date="2018-05" db="EMBL/GenBank/DDBJ databases">
        <authorList>
            <person name="Du Z."/>
            <person name="Wang X."/>
        </authorList>
    </citation>
    <scope>NUCLEOTIDE SEQUENCE [LARGE SCALE GENOMIC DNA]</scope>
    <source>
        <strain evidence="18">CQN31</strain>
    </source>
</reference>
<dbReference type="InterPro" id="IPR017945">
    <property type="entry name" value="DHBP_synth_RibB-like_a/b_dom"/>
</dbReference>
<dbReference type="AlphaFoldDB" id="A0A317FIC6"/>
<accession>A0A317FIC6</accession>
<feature type="binding site" evidence="14">
    <location>
        <position position="273"/>
    </location>
    <ligand>
        <name>ATP</name>
        <dbReference type="ChEBI" id="CHEBI:30616"/>
    </ligand>
</feature>
<evidence type="ECO:0000256" key="14">
    <source>
        <dbReference type="PIRSR" id="PIRSR004930-1"/>
    </source>
</evidence>
<dbReference type="InterPro" id="IPR006070">
    <property type="entry name" value="Sua5-like_dom"/>
</dbReference>
<evidence type="ECO:0000256" key="15">
    <source>
        <dbReference type="SAM" id="MobiDB-lite"/>
    </source>
</evidence>
<organism evidence="17 18">
    <name type="scientific">Falsiroseomonas bella</name>
    <dbReference type="NCBI Taxonomy" id="2184016"/>
    <lineage>
        <taxon>Bacteria</taxon>
        <taxon>Pseudomonadati</taxon>
        <taxon>Pseudomonadota</taxon>
        <taxon>Alphaproteobacteria</taxon>
        <taxon>Acetobacterales</taxon>
        <taxon>Roseomonadaceae</taxon>
        <taxon>Falsiroseomonas</taxon>
    </lineage>
</organism>
<name>A0A317FIC6_9PROT</name>
<keyword evidence="5 13" id="KW-0963">Cytoplasm</keyword>
<evidence type="ECO:0000256" key="13">
    <source>
        <dbReference type="PIRNR" id="PIRNR004930"/>
    </source>
</evidence>
<dbReference type="GO" id="GO:0000049">
    <property type="term" value="F:tRNA binding"/>
    <property type="evidence" value="ECO:0007669"/>
    <property type="project" value="TreeGrafter"/>
</dbReference>
<comment type="subcellular location">
    <subcellularLocation>
        <location evidence="1 13">Cytoplasm</location>
    </subcellularLocation>
</comment>
<evidence type="ECO:0000256" key="7">
    <source>
        <dbReference type="ARBA" id="ARBA00022694"/>
    </source>
</evidence>
<dbReference type="PROSITE" id="PS51163">
    <property type="entry name" value="YRDC"/>
    <property type="match status" value="1"/>
</dbReference>
<feature type="binding site" evidence="14">
    <location>
        <position position="154"/>
    </location>
    <ligand>
        <name>ATP</name>
        <dbReference type="ChEBI" id="CHEBI:30616"/>
    </ligand>
</feature>
<evidence type="ECO:0000256" key="9">
    <source>
        <dbReference type="ARBA" id="ARBA00022741"/>
    </source>
</evidence>
<dbReference type="InterPro" id="IPR010923">
    <property type="entry name" value="T(6)A37_SUA5"/>
</dbReference>
<feature type="binding site" evidence="14">
    <location>
        <position position="178"/>
    </location>
    <ligand>
        <name>L-threonine</name>
        <dbReference type="ChEBI" id="CHEBI:57926"/>
    </ligand>
</feature>
<evidence type="ECO:0000256" key="10">
    <source>
        <dbReference type="ARBA" id="ARBA00022840"/>
    </source>
</evidence>
<dbReference type="GO" id="GO:0003725">
    <property type="term" value="F:double-stranded RNA binding"/>
    <property type="evidence" value="ECO:0007669"/>
    <property type="project" value="UniProtKB-UniRule"/>
</dbReference>
<keyword evidence="9 13" id="KW-0547">Nucleotide-binding</keyword>
<feature type="binding site" evidence="14">
    <location>
        <position position="180"/>
    </location>
    <ligand>
        <name>ATP</name>
        <dbReference type="ChEBI" id="CHEBI:30616"/>
    </ligand>
</feature>
<evidence type="ECO:0000256" key="11">
    <source>
        <dbReference type="ARBA" id="ARBA00029774"/>
    </source>
</evidence>
<dbReference type="GO" id="GO:0061710">
    <property type="term" value="F:L-threonylcarbamoyladenylate synthase"/>
    <property type="evidence" value="ECO:0007669"/>
    <property type="project" value="UniProtKB-EC"/>
</dbReference>
<keyword evidence="7 13" id="KW-0819">tRNA processing</keyword>
<keyword evidence="18" id="KW-1185">Reference proteome</keyword>
<feature type="binding site" evidence="14">
    <location>
        <position position="93"/>
    </location>
    <ligand>
        <name>ATP</name>
        <dbReference type="ChEBI" id="CHEBI:30616"/>
    </ligand>
</feature>
<feature type="region of interest" description="Disordered" evidence="15">
    <location>
        <begin position="1"/>
        <end position="25"/>
    </location>
</feature>
<feature type="binding site" evidence="14">
    <location>
        <position position="102"/>
    </location>
    <ligand>
        <name>L-threonine</name>
        <dbReference type="ChEBI" id="CHEBI:57926"/>
    </ligand>
</feature>
<dbReference type="GO" id="GO:0005737">
    <property type="term" value="C:cytoplasm"/>
    <property type="evidence" value="ECO:0007669"/>
    <property type="project" value="UniProtKB-SubCell"/>
</dbReference>
<feature type="binding site" evidence="14">
    <location>
        <position position="232"/>
    </location>
    <ligand>
        <name>ATP</name>
        <dbReference type="ChEBI" id="CHEBI:30616"/>
    </ligand>
</feature>
<dbReference type="NCBIfam" id="TIGR00057">
    <property type="entry name" value="L-threonylcarbamoyladenylate synthase"/>
    <property type="match status" value="1"/>
</dbReference>
<dbReference type="GO" id="GO:0006450">
    <property type="term" value="P:regulation of translational fidelity"/>
    <property type="evidence" value="ECO:0007669"/>
    <property type="project" value="TreeGrafter"/>
</dbReference>
<comment type="catalytic activity">
    <reaction evidence="12 13">
        <text>L-threonine + hydrogencarbonate + ATP = L-threonylcarbamoyladenylate + diphosphate + H2O</text>
        <dbReference type="Rhea" id="RHEA:36407"/>
        <dbReference type="ChEBI" id="CHEBI:15377"/>
        <dbReference type="ChEBI" id="CHEBI:17544"/>
        <dbReference type="ChEBI" id="CHEBI:30616"/>
        <dbReference type="ChEBI" id="CHEBI:33019"/>
        <dbReference type="ChEBI" id="CHEBI:57926"/>
        <dbReference type="ChEBI" id="CHEBI:73682"/>
        <dbReference type="EC" id="2.7.7.87"/>
    </reaction>
</comment>
<dbReference type="GO" id="GO:0008033">
    <property type="term" value="P:tRNA processing"/>
    <property type="evidence" value="ECO:0007669"/>
    <property type="project" value="UniProtKB-KW"/>
</dbReference>
<evidence type="ECO:0000256" key="12">
    <source>
        <dbReference type="ARBA" id="ARBA00048366"/>
    </source>
</evidence>
<dbReference type="InterPro" id="IPR038385">
    <property type="entry name" value="Sua5/YwlC_C"/>
</dbReference>
<feature type="binding site" evidence="14">
    <location>
        <position position="97"/>
    </location>
    <ligand>
        <name>ATP</name>
        <dbReference type="ChEBI" id="CHEBI:30616"/>
    </ligand>
</feature>
<comment type="similarity">
    <text evidence="2 13">Belongs to the SUA5 family.</text>
</comment>
<gene>
    <name evidence="17" type="ORF">DFH01_00405</name>
</gene>
<feature type="binding site" evidence="14">
    <location>
        <position position="70"/>
    </location>
    <ligand>
        <name>L-threonine</name>
        <dbReference type="ChEBI" id="CHEBI:57926"/>
    </ligand>
</feature>
<feature type="binding site" evidence="14">
    <location>
        <position position="188"/>
    </location>
    <ligand>
        <name>ATP</name>
        <dbReference type="ChEBI" id="CHEBI:30616"/>
    </ligand>
</feature>
<dbReference type="PIRSF" id="PIRSF004930">
    <property type="entry name" value="Tln_factor_SUA5"/>
    <property type="match status" value="1"/>
</dbReference>
<evidence type="ECO:0000313" key="17">
    <source>
        <dbReference type="EMBL" id="PWS37817.1"/>
    </source>
</evidence>
<dbReference type="InterPro" id="IPR050156">
    <property type="entry name" value="TC-AMP_synthase_SUA5"/>
</dbReference>
<dbReference type="PANTHER" id="PTHR17490">
    <property type="entry name" value="SUA5"/>
    <property type="match status" value="1"/>
</dbReference>
<evidence type="ECO:0000256" key="1">
    <source>
        <dbReference type="ARBA" id="ARBA00004496"/>
    </source>
</evidence>
<dbReference type="PANTHER" id="PTHR17490:SF16">
    <property type="entry name" value="THREONYLCARBAMOYL-AMP SYNTHASE"/>
    <property type="match status" value="1"/>
</dbReference>
<evidence type="ECO:0000256" key="5">
    <source>
        <dbReference type="ARBA" id="ARBA00022490"/>
    </source>
</evidence>
<dbReference type="Pfam" id="PF01300">
    <property type="entry name" value="Sua5_yciO_yrdC"/>
    <property type="match status" value="1"/>
</dbReference>
<sequence length="367" mass="37982">MGHRRRRGRAARRGRRGGGVGRHADALRQARLAKPALPGAGRRVTRVITDVAEAAALLRAGELVAFPTETVYGLGADALDGRAVAAIFEAKGRPHFNPLICHFWTAEAAFDTEVVADERARELARLFWPGPLTLVLPRRETCRVDLLAGAGLDTLAVRVPDHPLALELLRQVGRPVAAPSANRSGGVSPTTAAHVLESLGGRIAAVLDGGPCAVGVESSVLDLSGGGAVLLRPGGVPVEAIEAAIGRVGRPLPPEAAAATRSLRSPGMLLSHYAPSLPVRLDATEVGPEEALLAFGPAPLPGAGAVWNLSPGGDLREAAARLFAGLRWLDAEGRRLGLVRIAAMAVPQAGLGAAINDRLARAAAPRG</sequence>
<dbReference type="SUPFAM" id="SSF55821">
    <property type="entry name" value="YrdC/RibB"/>
    <property type="match status" value="1"/>
</dbReference>
<dbReference type="Pfam" id="PF03481">
    <property type="entry name" value="Sua5_C"/>
    <property type="match status" value="1"/>
</dbReference>
<proteinExistence type="inferred from homology"/>
<keyword evidence="8 13" id="KW-0548">Nucleotidyltransferase</keyword>
<dbReference type="EMBL" id="QGNA01000001">
    <property type="protein sequence ID" value="PWS37817.1"/>
    <property type="molecule type" value="Genomic_DNA"/>
</dbReference>
<comment type="function">
    <text evidence="13">Required for the formation of a threonylcarbamoyl group on adenosine at position 37 (t(6)A37) in tRNAs that read codons beginning with adenine.</text>
</comment>
<comment type="caution">
    <text evidence="17">The sequence shown here is derived from an EMBL/GenBank/DDBJ whole genome shotgun (WGS) entry which is preliminary data.</text>
</comment>
<evidence type="ECO:0000256" key="8">
    <source>
        <dbReference type="ARBA" id="ARBA00022695"/>
    </source>
</evidence>
<evidence type="ECO:0000256" key="4">
    <source>
        <dbReference type="ARBA" id="ARBA00015492"/>
    </source>
</evidence>
<feature type="binding site" evidence="14">
    <location>
        <position position="218"/>
    </location>
    <ligand>
        <name>L-threonine</name>
        <dbReference type="ChEBI" id="CHEBI:57926"/>
    </ligand>
</feature>
<dbReference type="Proteomes" id="UP000245765">
    <property type="component" value="Unassembled WGS sequence"/>
</dbReference>
<dbReference type="OrthoDB" id="9814580at2"/>
<evidence type="ECO:0000259" key="16">
    <source>
        <dbReference type="PROSITE" id="PS51163"/>
    </source>
</evidence>
<evidence type="ECO:0000256" key="6">
    <source>
        <dbReference type="ARBA" id="ARBA00022679"/>
    </source>
</evidence>
<dbReference type="Gene3D" id="3.40.50.11030">
    <property type="entry name" value="Threonylcarbamoyl-AMP synthase, C-terminal domain"/>
    <property type="match status" value="1"/>
</dbReference>
<dbReference type="InterPro" id="IPR005145">
    <property type="entry name" value="Sua5_C"/>
</dbReference>
<evidence type="ECO:0000256" key="2">
    <source>
        <dbReference type="ARBA" id="ARBA00007663"/>
    </source>
</evidence>
<dbReference type="Gene3D" id="3.90.870.10">
    <property type="entry name" value="DHBP synthase"/>
    <property type="match status" value="1"/>
</dbReference>
<keyword evidence="6 13" id="KW-0808">Transferase</keyword>
<evidence type="ECO:0000313" key="18">
    <source>
        <dbReference type="Proteomes" id="UP000245765"/>
    </source>
</evidence>
<feature type="binding site" evidence="14">
    <location>
        <position position="158"/>
    </location>
    <ligand>
        <name>L-threonine</name>
        <dbReference type="ChEBI" id="CHEBI:57926"/>
    </ligand>
</feature>
<protein>
    <recommendedName>
        <fullName evidence="4 13">Threonylcarbamoyl-AMP synthase</fullName>
        <shortName evidence="13">TC-AMP synthase</shortName>
        <ecNumber evidence="3 13">2.7.7.87</ecNumber>
    </recommendedName>
    <alternativeName>
        <fullName evidence="11 13">L-threonylcarbamoyladenylate synthase</fullName>
    </alternativeName>
</protein>
<keyword evidence="10 13" id="KW-0067">ATP-binding</keyword>